<dbReference type="PRINTS" id="PR01790">
    <property type="entry name" value="SMP30FAMILY"/>
</dbReference>
<dbReference type="Pfam" id="PF08450">
    <property type="entry name" value="SGL"/>
    <property type="match status" value="1"/>
</dbReference>
<accession>A0A7X1B0A3</accession>
<evidence type="ECO:0000313" key="6">
    <source>
        <dbReference type="Proteomes" id="UP000525652"/>
    </source>
</evidence>
<evidence type="ECO:0000256" key="2">
    <source>
        <dbReference type="PIRSR" id="PIRSR605511-1"/>
    </source>
</evidence>
<dbReference type="GO" id="GO:0005509">
    <property type="term" value="F:calcium ion binding"/>
    <property type="evidence" value="ECO:0007669"/>
    <property type="project" value="TreeGrafter"/>
</dbReference>
<dbReference type="AlphaFoldDB" id="A0A7X1B0A3"/>
<feature type="binding site" evidence="3">
    <location>
        <position position="195"/>
    </location>
    <ligand>
        <name>a divalent metal cation</name>
        <dbReference type="ChEBI" id="CHEBI:60240"/>
    </ligand>
</feature>
<name>A0A7X1B0A3_9BACT</name>
<dbReference type="InterPro" id="IPR013658">
    <property type="entry name" value="SGL"/>
</dbReference>
<feature type="binding site" evidence="3">
    <location>
        <position position="117"/>
    </location>
    <ligand>
        <name>substrate</name>
    </ligand>
</feature>
<comment type="caution">
    <text evidence="5">The sequence shown here is derived from an EMBL/GenBank/DDBJ whole genome shotgun (WGS) entry which is preliminary data.</text>
</comment>
<dbReference type="PANTHER" id="PTHR10907">
    <property type="entry name" value="REGUCALCIN"/>
    <property type="match status" value="1"/>
</dbReference>
<feature type="binding site" evidence="3">
    <location>
        <position position="145"/>
    </location>
    <ligand>
        <name>a divalent metal cation</name>
        <dbReference type="ChEBI" id="CHEBI:60240"/>
    </ligand>
</feature>
<feature type="binding site" evidence="3">
    <location>
        <position position="16"/>
    </location>
    <ligand>
        <name>a divalent metal cation</name>
        <dbReference type="ChEBI" id="CHEBI:60240"/>
    </ligand>
</feature>
<feature type="active site" description="Proton donor/acceptor" evidence="2">
    <location>
        <position position="195"/>
    </location>
</feature>
<keyword evidence="3" id="KW-0862">Zinc</keyword>
<dbReference type="InterPro" id="IPR011042">
    <property type="entry name" value="6-blade_b-propeller_TolB-like"/>
</dbReference>
<dbReference type="GO" id="GO:0019853">
    <property type="term" value="P:L-ascorbic acid biosynthetic process"/>
    <property type="evidence" value="ECO:0007669"/>
    <property type="project" value="TreeGrafter"/>
</dbReference>
<comment type="similarity">
    <text evidence="1">Belongs to the SMP-30/CGR1 family.</text>
</comment>
<reference evidence="5 6" key="1">
    <citation type="submission" date="2020-07" db="EMBL/GenBank/DDBJ databases">
        <authorList>
            <person name="Feng X."/>
        </authorList>
    </citation>
    <scope>NUCLEOTIDE SEQUENCE [LARGE SCALE GENOMIC DNA]</scope>
    <source>
        <strain evidence="5 6">JCM14086</strain>
    </source>
</reference>
<feature type="binding site" evidence="3">
    <location>
        <position position="99"/>
    </location>
    <ligand>
        <name>substrate</name>
    </ligand>
</feature>
<dbReference type="InterPro" id="IPR005511">
    <property type="entry name" value="SMP-30"/>
</dbReference>
<evidence type="ECO:0000256" key="1">
    <source>
        <dbReference type="ARBA" id="ARBA00008853"/>
    </source>
</evidence>
<dbReference type="Gene3D" id="2.120.10.30">
    <property type="entry name" value="TolB, C-terminal domain"/>
    <property type="match status" value="1"/>
</dbReference>
<gene>
    <name evidence="5" type="ORF">H5P30_10110</name>
</gene>
<dbReference type="PANTHER" id="PTHR10907:SF47">
    <property type="entry name" value="REGUCALCIN"/>
    <property type="match status" value="1"/>
</dbReference>
<organism evidence="5 6">
    <name type="scientific">Puniceicoccus vermicola</name>
    <dbReference type="NCBI Taxonomy" id="388746"/>
    <lineage>
        <taxon>Bacteria</taxon>
        <taxon>Pseudomonadati</taxon>
        <taxon>Verrucomicrobiota</taxon>
        <taxon>Opitutia</taxon>
        <taxon>Puniceicoccales</taxon>
        <taxon>Puniceicoccaceae</taxon>
        <taxon>Puniceicoccus</taxon>
    </lineage>
</organism>
<dbReference type="EMBL" id="JACHVA010000082">
    <property type="protein sequence ID" value="MBC2602130.1"/>
    <property type="molecule type" value="Genomic_DNA"/>
</dbReference>
<dbReference type="GO" id="GO:0004341">
    <property type="term" value="F:gluconolactonase activity"/>
    <property type="evidence" value="ECO:0007669"/>
    <property type="project" value="TreeGrafter"/>
</dbReference>
<dbReference type="RefSeq" id="WP_185692829.1">
    <property type="nucleotide sequence ID" value="NZ_JACHVA010000082.1"/>
</dbReference>
<evidence type="ECO:0000259" key="4">
    <source>
        <dbReference type="Pfam" id="PF08450"/>
    </source>
</evidence>
<evidence type="ECO:0000256" key="3">
    <source>
        <dbReference type="PIRSR" id="PIRSR605511-2"/>
    </source>
</evidence>
<proteinExistence type="inferred from homology"/>
<comment type="cofactor">
    <cofactor evidence="3">
        <name>Zn(2+)</name>
        <dbReference type="ChEBI" id="CHEBI:29105"/>
    </cofactor>
    <text evidence="3">Binds 1 divalent metal cation per subunit.</text>
</comment>
<dbReference type="SUPFAM" id="SSF63829">
    <property type="entry name" value="Calcium-dependent phosphotriesterase"/>
    <property type="match status" value="1"/>
</dbReference>
<keyword evidence="3" id="KW-0479">Metal-binding</keyword>
<protein>
    <submittedName>
        <fullName evidence="5">SMP-30/gluconolactonase/LRE family protein</fullName>
    </submittedName>
</protein>
<feature type="binding site" evidence="3">
    <location>
        <position position="97"/>
    </location>
    <ligand>
        <name>substrate</name>
    </ligand>
</feature>
<dbReference type="Proteomes" id="UP000525652">
    <property type="component" value="Unassembled WGS sequence"/>
</dbReference>
<evidence type="ECO:0000313" key="5">
    <source>
        <dbReference type="EMBL" id="MBC2602130.1"/>
    </source>
</evidence>
<keyword evidence="6" id="KW-1185">Reference proteome</keyword>
<feature type="domain" description="SMP-30/Gluconolactonase/LRE-like region" evidence="4">
    <location>
        <begin position="14"/>
        <end position="254"/>
    </location>
</feature>
<sequence>MNKPEPIGNYQSKWGEGPTWHNGRLLYVDIHAQSILEFDPETGKQQSWELDQQVGFVVPCKSGRLLWGGDNGFYFLDRETGTSTPIYDPEPDLPNNRFNDGKCSPDGRLYGGTIATDKVTGAAKLYCLDSDLSHSVAYGPVTNSNGLAWSADGKTLFYIDTPSKEVKAFDYDSATGTLSNPRVVVETSNKDSSPDGMTIDSEDNLWIAFCHGGHVARYNPETGKEVSRIDVPAHETTSCAFGGPKGNDLYISTGTAKDRDEEFGGNLFVVRDLPVSGPPAALFADA</sequence>